<dbReference type="Proteomes" id="UP000317940">
    <property type="component" value="Unassembled WGS sequence"/>
</dbReference>
<accession>A0A561S983</accession>
<keyword evidence="3" id="KW-1185">Reference proteome</keyword>
<evidence type="ECO:0000313" key="2">
    <source>
        <dbReference type="EMBL" id="TWF71431.1"/>
    </source>
</evidence>
<sequence length="100" mass="9762">MTAATPPLPPSRRPSEAARRRGAGLLRIRAATRWTLVGSTVSAVLLGPGYAHALPHLPAAITHPGSDGGGSGTGTGTGSGVQPPSVPGDGAPAHTRTGAS</sequence>
<dbReference type="RefSeq" id="WP_145911647.1">
    <property type="nucleotide sequence ID" value="NZ_BAAAMZ010000028.1"/>
</dbReference>
<reference evidence="2 3" key="1">
    <citation type="submission" date="2019-06" db="EMBL/GenBank/DDBJ databases">
        <title>Sequencing the genomes of 1000 actinobacteria strains.</title>
        <authorList>
            <person name="Klenk H.-P."/>
        </authorList>
    </citation>
    <scope>NUCLEOTIDE SEQUENCE [LARGE SCALE GENOMIC DNA]</scope>
    <source>
        <strain evidence="2 3">DSM 44826</strain>
    </source>
</reference>
<feature type="region of interest" description="Disordered" evidence="1">
    <location>
        <begin position="1"/>
        <end position="21"/>
    </location>
</feature>
<comment type="caution">
    <text evidence="2">The sequence shown here is derived from an EMBL/GenBank/DDBJ whole genome shotgun (WGS) entry which is preliminary data.</text>
</comment>
<organism evidence="2 3">
    <name type="scientific">Kitasatospora viridis</name>
    <dbReference type="NCBI Taxonomy" id="281105"/>
    <lineage>
        <taxon>Bacteria</taxon>
        <taxon>Bacillati</taxon>
        <taxon>Actinomycetota</taxon>
        <taxon>Actinomycetes</taxon>
        <taxon>Kitasatosporales</taxon>
        <taxon>Streptomycetaceae</taxon>
        <taxon>Kitasatospora</taxon>
    </lineage>
</organism>
<feature type="region of interest" description="Disordered" evidence="1">
    <location>
        <begin position="58"/>
        <end position="100"/>
    </location>
</feature>
<proteinExistence type="predicted"/>
<evidence type="ECO:0000256" key="1">
    <source>
        <dbReference type="SAM" id="MobiDB-lite"/>
    </source>
</evidence>
<name>A0A561S983_9ACTN</name>
<feature type="compositionally biased region" description="Gly residues" evidence="1">
    <location>
        <begin position="66"/>
        <end position="79"/>
    </location>
</feature>
<gene>
    <name evidence="2" type="ORF">FHX73_1961</name>
</gene>
<protein>
    <submittedName>
        <fullName evidence="2">Uncharacterized protein</fullName>
    </submittedName>
</protein>
<evidence type="ECO:0000313" key="3">
    <source>
        <dbReference type="Proteomes" id="UP000317940"/>
    </source>
</evidence>
<feature type="compositionally biased region" description="Pro residues" evidence="1">
    <location>
        <begin position="1"/>
        <end position="12"/>
    </location>
</feature>
<dbReference type="EMBL" id="VIWT01000009">
    <property type="protein sequence ID" value="TWF71431.1"/>
    <property type="molecule type" value="Genomic_DNA"/>
</dbReference>
<dbReference type="AlphaFoldDB" id="A0A561S983"/>